<reference evidence="3" key="1">
    <citation type="submission" date="2023-11" db="EMBL/GenBank/DDBJ databases">
        <title>Genome Sequence of Bacillus pseudomycoides stain BUPM19.</title>
        <authorList>
            <person name="Farhat A."/>
        </authorList>
    </citation>
    <scope>NUCLEOTIDE SEQUENCE [LARGE SCALE GENOMIC DNA]</scope>
    <source>
        <strain evidence="3">BUPM19</strain>
    </source>
</reference>
<dbReference type="Proteomes" id="UP001291930">
    <property type="component" value="Unassembled WGS sequence"/>
</dbReference>
<name>A0ABU5K000_9BACI</name>
<proteinExistence type="predicted"/>
<feature type="transmembrane region" description="Helical" evidence="1">
    <location>
        <begin position="7"/>
        <end position="33"/>
    </location>
</feature>
<accession>A0ABU5K000</accession>
<feature type="transmembrane region" description="Helical" evidence="1">
    <location>
        <begin position="45"/>
        <end position="65"/>
    </location>
</feature>
<evidence type="ECO:0008006" key="4">
    <source>
        <dbReference type="Google" id="ProtNLM"/>
    </source>
</evidence>
<keyword evidence="3" id="KW-1185">Reference proteome</keyword>
<keyword evidence="1" id="KW-1133">Transmembrane helix</keyword>
<evidence type="ECO:0000313" key="2">
    <source>
        <dbReference type="EMBL" id="MDZ5609019.1"/>
    </source>
</evidence>
<protein>
    <recommendedName>
        <fullName evidence="4">MFS transporter</fullName>
    </recommendedName>
</protein>
<keyword evidence="1" id="KW-0472">Membrane</keyword>
<evidence type="ECO:0000313" key="3">
    <source>
        <dbReference type="Proteomes" id="UP001291930"/>
    </source>
</evidence>
<organism evidence="2 3">
    <name type="scientific">Bacillus bingmayongensis</name>
    <dbReference type="NCBI Taxonomy" id="1150157"/>
    <lineage>
        <taxon>Bacteria</taxon>
        <taxon>Bacillati</taxon>
        <taxon>Bacillota</taxon>
        <taxon>Bacilli</taxon>
        <taxon>Bacillales</taxon>
        <taxon>Bacillaceae</taxon>
        <taxon>Bacillus</taxon>
    </lineage>
</organism>
<dbReference type="EMBL" id="JAXOVW010000046">
    <property type="protein sequence ID" value="MDZ5609019.1"/>
    <property type="molecule type" value="Genomic_DNA"/>
</dbReference>
<sequence length="78" mass="9021">MKLKSFLVTFSTFVLTTGLFFLIGHLFTIPWLMFHHEYIDNTNGFFISTGSVVPLLIGLIVSYSVEKIYSHNYRQKIS</sequence>
<comment type="caution">
    <text evidence="2">The sequence shown here is derived from an EMBL/GenBank/DDBJ whole genome shotgun (WGS) entry which is preliminary data.</text>
</comment>
<evidence type="ECO:0000256" key="1">
    <source>
        <dbReference type="SAM" id="Phobius"/>
    </source>
</evidence>
<gene>
    <name evidence="2" type="ORF">U2I54_18605</name>
</gene>
<keyword evidence="1" id="KW-0812">Transmembrane</keyword>
<dbReference type="RefSeq" id="WP_374218588.1">
    <property type="nucleotide sequence ID" value="NZ_JAXOVW010000046.1"/>
</dbReference>